<dbReference type="EMBL" id="FRCT01000010">
    <property type="protein sequence ID" value="SHM68407.1"/>
    <property type="molecule type" value="Genomic_DNA"/>
</dbReference>
<organism evidence="2 3">
    <name type="scientific">Ruminococcus flavefaciens</name>
    <dbReference type="NCBI Taxonomy" id="1265"/>
    <lineage>
        <taxon>Bacteria</taxon>
        <taxon>Bacillati</taxon>
        <taxon>Bacillota</taxon>
        <taxon>Clostridia</taxon>
        <taxon>Eubacteriales</taxon>
        <taxon>Oscillospiraceae</taxon>
        <taxon>Ruminococcus</taxon>
    </lineage>
</organism>
<accession>A0A1M7KSH2</accession>
<evidence type="ECO:0008006" key="4">
    <source>
        <dbReference type="Google" id="ProtNLM"/>
    </source>
</evidence>
<protein>
    <recommendedName>
        <fullName evidence="4">DUF2752 domain-containing protein</fullName>
    </recommendedName>
</protein>
<proteinExistence type="predicted"/>
<sequence length="131" mass="14927">MSKRARIMTAVLFPCAAVLIYIFRNSLAAAARLLPECAIHRLTGVWCTGCGNTRSTIALLNGQLWRAVRCNPTIPFLVLLAFLFYAETVIGIWNDKVKLLPRKKWIWWTILALFLVFFILRNFMDILAPTA</sequence>
<dbReference type="OrthoDB" id="9815897at2"/>
<name>A0A1M7KSH2_RUMFL</name>
<keyword evidence="1" id="KW-0472">Membrane</keyword>
<evidence type="ECO:0000313" key="3">
    <source>
        <dbReference type="Proteomes" id="UP000184394"/>
    </source>
</evidence>
<dbReference type="Pfam" id="PF10825">
    <property type="entry name" value="DUF2752"/>
    <property type="match status" value="1"/>
</dbReference>
<dbReference type="AlphaFoldDB" id="A0A1M7KSH2"/>
<evidence type="ECO:0000313" key="2">
    <source>
        <dbReference type="EMBL" id="SHM68407.1"/>
    </source>
</evidence>
<feature type="transmembrane region" description="Helical" evidence="1">
    <location>
        <begin position="105"/>
        <end position="124"/>
    </location>
</feature>
<feature type="transmembrane region" description="Helical" evidence="1">
    <location>
        <begin position="74"/>
        <end position="93"/>
    </location>
</feature>
<dbReference type="InterPro" id="IPR021215">
    <property type="entry name" value="DUF2752"/>
</dbReference>
<reference evidence="2 3" key="1">
    <citation type="submission" date="2016-11" db="EMBL/GenBank/DDBJ databases">
        <authorList>
            <person name="Jaros S."/>
            <person name="Januszkiewicz K."/>
            <person name="Wedrychowicz H."/>
        </authorList>
    </citation>
    <scope>NUCLEOTIDE SEQUENCE [LARGE SCALE GENOMIC DNA]</scope>
    <source>
        <strain evidence="2 3">Y1</strain>
    </source>
</reference>
<gene>
    <name evidence="2" type="ORF">SAMN04487860_11013</name>
</gene>
<keyword evidence="1" id="KW-0812">Transmembrane</keyword>
<keyword evidence="1" id="KW-1133">Transmembrane helix</keyword>
<evidence type="ECO:0000256" key="1">
    <source>
        <dbReference type="SAM" id="Phobius"/>
    </source>
</evidence>
<dbReference type="Proteomes" id="UP000184394">
    <property type="component" value="Unassembled WGS sequence"/>
</dbReference>